<evidence type="ECO:0000313" key="5">
    <source>
        <dbReference type="Proteomes" id="UP000272942"/>
    </source>
</evidence>
<dbReference type="Gene3D" id="4.10.830.40">
    <property type="match status" value="1"/>
</dbReference>
<organism evidence="6">
    <name type="scientific">Echinostoma caproni</name>
    <dbReference type="NCBI Taxonomy" id="27848"/>
    <lineage>
        <taxon>Eukaryota</taxon>
        <taxon>Metazoa</taxon>
        <taxon>Spiralia</taxon>
        <taxon>Lophotrochozoa</taxon>
        <taxon>Platyhelminthes</taxon>
        <taxon>Trematoda</taxon>
        <taxon>Digenea</taxon>
        <taxon>Plagiorchiida</taxon>
        <taxon>Echinostomata</taxon>
        <taxon>Echinostomatoidea</taxon>
        <taxon>Echinostomatidae</taxon>
        <taxon>Echinostoma</taxon>
    </lineage>
</organism>
<dbReference type="GO" id="GO:0032266">
    <property type="term" value="F:phosphatidylinositol-3-phosphate binding"/>
    <property type="evidence" value="ECO:0007669"/>
    <property type="project" value="TreeGrafter"/>
</dbReference>
<dbReference type="AlphaFoldDB" id="A0A183AV84"/>
<feature type="domain" description="B box-type" evidence="3">
    <location>
        <begin position="62"/>
        <end position="107"/>
    </location>
</feature>
<dbReference type="InterPro" id="IPR000315">
    <property type="entry name" value="Znf_B-box"/>
</dbReference>
<dbReference type="GO" id="GO:0044878">
    <property type="term" value="P:mitotic cytokinesis checkpoint signaling"/>
    <property type="evidence" value="ECO:0007669"/>
    <property type="project" value="TreeGrafter"/>
</dbReference>
<dbReference type="GO" id="GO:0008270">
    <property type="term" value="F:zinc ion binding"/>
    <property type="evidence" value="ECO:0007669"/>
    <property type="project" value="UniProtKB-KW"/>
</dbReference>
<dbReference type="Proteomes" id="UP000272942">
    <property type="component" value="Unassembled WGS sequence"/>
</dbReference>
<reference evidence="4 5" key="2">
    <citation type="submission" date="2018-11" db="EMBL/GenBank/DDBJ databases">
        <authorList>
            <consortium name="Pathogen Informatics"/>
        </authorList>
    </citation>
    <scope>NUCLEOTIDE SEQUENCE [LARGE SCALE GENOMIC DNA]</scope>
    <source>
        <strain evidence="4 5">Egypt</strain>
    </source>
</reference>
<dbReference type="EMBL" id="UZAN01049836">
    <property type="protein sequence ID" value="VDP87750.1"/>
    <property type="molecule type" value="Genomic_DNA"/>
</dbReference>
<proteinExistence type="predicted"/>
<reference evidence="6" key="1">
    <citation type="submission" date="2016-06" db="UniProtKB">
        <authorList>
            <consortium name="WormBaseParasite"/>
        </authorList>
    </citation>
    <scope>IDENTIFICATION</scope>
</reference>
<dbReference type="GO" id="GO:0032154">
    <property type="term" value="C:cleavage furrow"/>
    <property type="evidence" value="ECO:0007669"/>
    <property type="project" value="TreeGrafter"/>
</dbReference>
<dbReference type="WBParaSite" id="ECPE_0001090301-mRNA-1">
    <property type="protein sequence ID" value="ECPE_0001090301-mRNA-1"/>
    <property type="gene ID" value="ECPE_0001090301"/>
</dbReference>
<dbReference type="Pfam" id="PF22586">
    <property type="entry name" value="ANCHR-like_BBOX"/>
    <property type="match status" value="1"/>
</dbReference>
<keyword evidence="1" id="KW-0479">Metal-binding</keyword>
<dbReference type="PANTHER" id="PTHR46603:SF1">
    <property type="entry name" value="ABSCISSION_NOCUT CHECKPOINT REGULATOR"/>
    <property type="match status" value="1"/>
</dbReference>
<accession>A0A183AV84</accession>
<dbReference type="OrthoDB" id="5407799at2759"/>
<dbReference type="SUPFAM" id="SSF57845">
    <property type="entry name" value="B-box zinc-binding domain"/>
    <property type="match status" value="1"/>
</dbReference>
<keyword evidence="1" id="KW-0862">Zinc</keyword>
<evidence type="ECO:0000313" key="6">
    <source>
        <dbReference type="WBParaSite" id="ECPE_0001090301-mRNA-1"/>
    </source>
</evidence>
<sequence length="115" mass="13018">MGMRSVAYSSALADSDPVKARLVPIVTYVEEAKIDSACGHVDLNPEKESNKDGNDIDSDDDDELPWCFMCEEDATIRCVQCEGLLCDRCLKKSHRKKEFKHHTLVPYKPKKKTND</sequence>
<evidence type="ECO:0000256" key="1">
    <source>
        <dbReference type="PROSITE-ProRule" id="PRU00024"/>
    </source>
</evidence>
<feature type="region of interest" description="Disordered" evidence="2">
    <location>
        <begin position="95"/>
        <end position="115"/>
    </location>
</feature>
<gene>
    <name evidence="4" type="ORF">ECPE_LOCUS10869</name>
</gene>
<dbReference type="GO" id="GO:0009838">
    <property type="term" value="P:abscission"/>
    <property type="evidence" value="ECO:0007669"/>
    <property type="project" value="TreeGrafter"/>
</dbReference>
<dbReference type="GO" id="GO:0005813">
    <property type="term" value="C:centrosome"/>
    <property type="evidence" value="ECO:0007669"/>
    <property type="project" value="TreeGrafter"/>
</dbReference>
<evidence type="ECO:0000313" key="4">
    <source>
        <dbReference type="EMBL" id="VDP87750.1"/>
    </source>
</evidence>
<keyword evidence="1" id="KW-0863">Zinc-finger</keyword>
<keyword evidence="5" id="KW-1185">Reference proteome</keyword>
<dbReference type="PANTHER" id="PTHR46603">
    <property type="entry name" value="ABSCISSION/NOCUT CHECKPOINT REGULATOR"/>
    <property type="match status" value="1"/>
</dbReference>
<name>A0A183AV84_9TREM</name>
<evidence type="ECO:0000256" key="2">
    <source>
        <dbReference type="SAM" id="MobiDB-lite"/>
    </source>
</evidence>
<dbReference type="GO" id="GO:0030496">
    <property type="term" value="C:midbody"/>
    <property type="evidence" value="ECO:0007669"/>
    <property type="project" value="TreeGrafter"/>
</dbReference>
<protein>
    <submittedName>
        <fullName evidence="6">B box-type domain-containing protein</fullName>
    </submittedName>
</protein>
<evidence type="ECO:0000259" key="3">
    <source>
        <dbReference type="PROSITE" id="PS50119"/>
    </source>
</evidence>
<dbReference type="PROSITE" id="PS50119">
    <property type="entry name" value="ZF_BBOX"/>
    <property type="match status" value="1"/>
</dbReference>